<dbReference type="EMBL" id="JAVYJV010000007">
    <property type="protein sequence ID" value="KAK4366155.1"/>
    <property type="molecule type" value="Genomic_DNA"/>
</dbReference>
<dbReference type="Proteomes" id="UP001291623">
    <property type="component" value="Unassembled WGS sequence"/>
</dbReference>
<evidence type="ECO:0000313" key="1">
    <source>
        <dbReference type="EMBL" id="KAK4366155.1"/>
    </source>
</evidence>
<protein>
    <submittedName>
        <fullName evidence="1">Uncharacterized protein</fullName>
    </submittedName>
</protein>
<reference evidence="1" key="1">
    <citation type="submission" date="2023-12" db="EMBL/GenBank/DDBJ databases">
        <title>Genome assembly of Anisodus tanguticus.</title>
        <authorList>
            <person name="Wang Y.-J."/>
        </authorList>
    </citation>
    <scope>NUCLEOTIDE SEQUENCE</scope>
    <source>
        <strain evidence="1">KB-2021</strain>
        <tissue evidence="1">Leaf</tissue>
    </source>
</reference>
<dbReference type="AlphaFoldDB" id="A0AAE1SAI5"/>
<proteinExistence type="predicted"/>
<gene>
    <name evidence="1" type="ORF">RND71_014035</name>
</gene>
<accession>A0AAE1SAI5</accession>
<comment type="caution">
    <text evidence="1">The sequence shown here is derived from an EMBL/GenBank/DDBJ whole genome shotgun (WGS) entry which is preliminary data.</text>
</comment>
<keyword evidence="2" id="KW-1185">Reference proteome</keyword>
<evidence type="ECO:0000313" key="2">
    <source>
        <dbReference type="Proteomes" id="UP001291623"/>
    </source>
</evidence>
<sequence>MRYKEGFLDFFSNGEERKMVIEDVTEGNLGPVTRNQAKLLRQRATQPQSECTVVFGSSSKGVRSLANTAEEGEDVAQMIKRVLAQLNLSKSKKSLTLDDDDVLSTGSTLHNMDASYVHENSCYSPSSMMVMHAMMTNASTIEEQLASLTNMIGDLTKYVQKQDNRIIKLTDRF</sequence>
<name>A0AAE1SAI5_9SOLA</name>
<organism evidence="1 2">
    <name type="scientific">Anisodus tanguticus</name>
    <dbReference type="NCBI Taxonomy" id="243964"/>
    <lineage>
        <taxon>Eukaryota</taxon>
        <taxon>Viridiplantae</taxon>
        <taxon>Streptophyta</taxon>
        <taxon>Embryophyta</taxon>
        <taxon>Tracheophyta</taxon>
        <taxon>Spermatophyta</taxon>
        <taxon>Magnoliopsida</taxon>
        <taxon>eudicotyledons</taxon>
        <taxon>Gunneridae</taxon>
        <taxon>Pentapetalae</taxon>
        <taxon>asterids</taxon>
        <taxon>lamiids</taxon>
        <taxon>Solanales</taxon>
        <taxon>Solanaceae</taxon>
        <taxon>Solanoideae</taxon>
        <taxon>Hyoscyameae</taxon>
        <taxon>Anisodus</taxon>
    </lineage>
</organism>